<dbReference type="SUPFAM" id="SSF50621">
    <property type="entry name" value="Alanine racemase C-terminal domain-like"/>
    <property type="match status" value="1"/>
</dbReference>
<evidence type="ECO:0000256" key="2">
    <source>
        <dbReference type="ARBA" id="ARBA00022898"/>
    </source>
</evidence>
<keyword evidence="2" id="KW-0663">Pyridoxal phosphate</keyword>
<feature type="domain" description="Alanine racemase C-terminal" evidence="4">
    <location>
        <begin position="104"/>
        <end position="229"/>
    </location>
</feature>
<reference evidence="5" key="1">
    <citation type="submission" date="2020-05" db="EMBL/GenBank/DDBJ databases">
        <authorList>
            <person name="Chiriac C."/>
            <person name="Salcher M."/>
            <person name="Ghai R."/>
            <person name="Kavagutti S V."/>
        </authorList>
    </citation>
    <scope>NUCLEOTIDE SEQUENCE</scope>
</reference>
<sequence>MTELVRRLIVDVARFEQHAREVANQAISNGASAESLCADVRANAYGHSLDIVEPVFTMSGFRHFLTDEGCASAAHEEEHIVIDAELLYGFARDDNGHSLDGFTRFVGEVVNVKRVPAGQRISYGYTYSTATESTVALIGLGYADGVARRASSVAPIRIGEHDGTIAGRIAMDQFVVDMGDASVRIGDEAIIWGSAALGHPTISNLSALTGIPPLALTSLVGYRVHRESSQA</sequence>
<dbReference type="GO" id="GO:0005829">
    <property type="term" value="C:cytosol"/>
    <property type="evidence" value="ECO:0007669"/>
    <property type="project" value="TreeGrafter"/>
</dbReference>
<evidence type="ECO:0000256" key="1">
    <source>
        <dbReference type="ARBA" id="ARBA00001933"/>
    </source>
</evidence>
<dbReference type="SMART" id="SM01005">
    <property type="entry name" value="Ala_racemase_C"/>
    <property type="match status" value="1"/>
</dbReference>
<protein>
    <submittedName>
        <fullName evidence="5">Unannotated protein</fullName>
    </submittedName>
</protein>
<proteinExistence type="predicted"/>
<dbReference type="GO" id="GO:0009252">
    <property type="term" value="P:peptidoglycan biosynthetic process"/>
    <property type="evidence" value="ECO:0007669"/>
    <property type="project" value="TreeGrafter"/>
</dbReference>
<accession>A0A6J6CPU2</accession>
<dbReference type="InterPro" id="IPR000821">
    <property type="entry name" value="Ala_racemase"/>
</dbReference>
<dbReference type="AlphaFoldDB" id="A0A6J6CPU2"/>
<dbReference type="EMBL" id="CAEZTD010000008">
    <property type="protein sequence ID" value="CAB4553174.1"/>
    <property type="molecule type" value="Genomic_DNA"/>
</dbReference>
<evidence type="ECO:0000313" key="5">
    <source>
        <dbReference type="EMBL" id="CAB4553174.1"/>
    </source>
</evidence>
<dbReference type="GO" id="GO:0008784">
    <property type="term" value="F:alanine racemase activity"/>
    <property type="evidence" value="ECO:0007669"/>
    <property type="project" value="TreeGrafter"/>
</dbReference>
<dbReference type="InterPro" id="IPR011079">
    <property type="entry name" value="Ala_racemase_C"/>
</dbReference>
<dbReference type="PANTHER" id="PTHR30511">
    <property type="entry name" value="ALANINE RACEMASE"/>
    <property type="match status" value="1"/>
</dbReference>
<dbReference type="GO" id="GO:0030170">
    <property type="term" value="F:pyridoxal phosphate binding"/>
    <property type="evidence" value="ECO:0007669"/>
    <property type="project" value="TreeGrafter"/>
</dbReference>
<dbReference type="GO" id="GO:0030632">
    <property type="term" value="P:D-alanine biosynthetic process"/>
    <property type="evidence" value="ECO:0007669"/>
    <property type="project" value="TreeGrafter"/>
</dbReference>
<dbReference type="InterPro" id="IPR009006">
    <property type="entry name" value="Ala_racemase/Decarboxylase_C"/>
</dbReference>
<dbReference type="Gene3D" id="2.40.37.10">
    <property type="entry name" value="Lyase, Ornithine Decarboxylase, Chain A, domain 1"/>
    <property type="match status" value="1"/>
</dbReference>
<comment type="cofactor">
    <cofactor evidence="1">
        <name>pyridoxal 5'-phosphate</name>
        <dbReference type="ChEBI" id="CHEBI:597326"/>
    </cofactor>
</comment>
<dbReference type="PANTHER" id="PTHR30511:SF0">
    <property type="entry name" value="ALANINE RACEMASE, CATABOLIC-RELATED"/>
    <property type="match status" value="1"/>
</dbReference>
<evidence type="ECO:0000256" key="3">
    <source>
        <dbReference type="ARBA" id="ARBA00023235"/>
    </source>
</evidence>
<dbReference type="Pfam" id="PF00842">
    <property type="entry name" value="Ala_racemase_C"/>
    <property type="match status" value="1"/>
</dbReference>
<gene>
    <name evidence="5" type="ORF">UFOPK1591_00189</name>
</gene>
<name>A0A6J6CPU2_9ZZZZ</name>
<organism evidence="5">
    <name type="scientific">freshwater metagenome</name>
    <dbReference type="NCBI Taxonomy" id="449393"/>
    <lineage>
        <taxon>unclassified sequences</taxon>
        <taxon>metagenomes</taxon>
        <taxon>ecological metagenomes</taxon>
    </lineage>
</organism>
<keyword evidence="3" id="KW-0413">Isomerase</keyword>
<evidence type="ECO:0000259" key="4">
    <source>
        <dbReference type="SMART" id="SM01005"/>
    </source>
</evidence>